<dbReference type="Pfam" id="PF02214">
    <property type="entry name" value="BTB_2"/>
    <property type="match status" value="1"/>
</dbReference>
<keyword evidence="6" id="KW-0851">Voltage-gated channel</keyword>
<dbReference type="CDD" id="cd18379">
    <property type="entry name" value="BTB_POZ_Kv3_KCNC"/>
    <property type="match status" value="1"/>
</dbReference>
<feature type="transmembrane region" description="Helical" evidence="13">
    <location>
        <begin position="363"/>
        <end position="380"/>
    </location>
</feature>
<proteinExistence type="predicted"/>
<evidence type="ECO:0000256" key="6">
    <source>
        <dbReference type="ARBA" id="ARBA00022882"/>
    </source>
</evidence>
<dbReference type="InterPro" id="IPR028325">
    <property type="entry name" value="VG_K_chnl"/>
</dbReference>
<protein>
    <submittedName>
        <fullName evidence="16">Potassium voltage-gated channel subfamily C member 4-like</fullName>
    </submittedName>
</protein>
<feature type="transmembrane region" description="Helical" evidence="13">
    <location>
        <begin position="392"/>
        <end position="412"/>
    </location>
</feature>
<dbReference type="GO" id="GO:0042734">
    <property type="term" value="C:presynaptic membrane"/>
    <property type="evidence" value="ECO:0007669"/>
    <property type="project" value="TreeGrafter"/>
</dbReference>
<dbReference type="PRINTS" id="PR01498">
    <property type="entry name" value="SHAWCHANNEL"/>
</dbReference>
<dbReference type="InterPro" id="IPR027359">
    <property type="entry name" value="Volt_channel_dom_sf"/>
</dbReference>
<dbReference type="GO" id="GO:0005251">
    <property type="term" value="F:delayed rectifier potassium channel activity"/>
    <property type="evidence" value="ECO:0007669"/>
    <property type="project" value="TreeGrafter"/>
</dbReference>
<keyword evidence="2" id="KW-0813">Transport</keyword>
<feature type="region of interest" description="Disordered" evidence="12">
    <location>
        <begin position="433"/>
        <end position="481"/>
    </location>
</feature>
<dbReference type="GO" id="GO:0045211">
    <property type="term" value="C:postsynaptic membrane"/>
    <property type="evidence" value="ECO:0007669"/>
    <property type="project" value="TreeGrafter"/>
</dbReference>
<dbReference type="RefSeq" id="XP_012697903.2">
    <property type="nucleotide sequence ID" value="XM_012842449.2"/>
</dbReference>
<dbReference type="PRINTS" id="PR01491">
    <property type="entry name" value="KVCHANNEL"/>
</dbReference>
<feature type="transmembrane region" description="Helical" evidence="13">
    <location>
        <begin position="328"/>
        <end position="351"/>
    </location>
</feature>
<feature type="transmembrane region" description="Helical" evidence="13">
    <location>
        <begin position="179"/>
        <end position="202"/>
    </location>
</feature>
<dbReference type="Pfam" id="PF00520">
    <property type="entry name" value="Ion_trans"/>
    <property type="match status" value="1"/>
</dbReference>
<dbReference type="KEGG" id="char:105913392"/>
<dbReference type="GO" id="GO:0032590">
    <property type="term" value="C:dendrite membrane"/>
    <property type="evidence" value="ECO:0007669"/>
    <property type="project" value="TreeGrafter"/>
</dbReference>
<dbReference type="SUPFAM" id="SSF54695">
    <property type="entry name" value="POZ domain"/>
    <property type="match status" value="1"/>
</dbReference>
<keyword evidence="4 13" id="KW-0812">Transmembrane</keyword>
<dbReference type="FunFam" id="1.10.287.70:FF:000028">
    <property type="entry name" value="potassium voltage-gated channel subfamily D member 3"/>
    <property type="match status" value="1"/>
</dbReference>
<evidence type="ECO:0000259" key="14">
    <source>
        <dbReference type="SMART" id="SM00225"/>
    </source>
</evidence>
<evidence type="ECO:0000313" key="16">
    <source>
        <dbReference type="RefSeq" id="XP_012697903.2"/>
    </source>
</evidence>
<reference evidence="16" key="1">
    <citation type="submission" date="2025-08" db="UniProtKB">
        <authorList>
            <consortium name="RefSeq"/>
        </authorList>
    </citation>
    <scope>IDENTIFICATION</scope>
</reference>
<evidence type="ECO:0000256" key="3">
    <source>
        <dbReference type="ARBA" id="ARBA00022538"/>
    </source>
</evidence>
<keyword evidence="5" id="KW-0631">Potassium channel</keyword>
<dbReference type="InterPro" id="IPR011333">
    <property type="entry name" value="SKP1/BTB/POZ_sf"/>
</dbReference>
<evidence type="ECO:0000256" key="10">
    <source>
        <dbReference type="ARBA" id="ARBA00023136"/>
    </source>
</evidence>
<keyword evidence="9" id="KW-0406">Ion transport</keyword>
<keyword evidence="3" id="KW-0633">Potassium transport</keyword>
<evidence type="ECO:0000256" key="4">
    <source>
        <dbReference type="ARBA" id="ARBA00022692"/>
    </source>
</evidence>
<organism evidence="15 16">
    <name type="scientific">Clupea harengus</name>
    <name type="common">Atlantic herring</name>
    <dbReference type="NCBI Taxonomy" id="7950"/>
    <lineage>
        <taxon>Eukaryota</taxon>
        <taxon>Metazoa</taxon>
        <taxon>Chordata</taxon>
        <taxon>Craniata</taxon>
        <taxon>Vertebrata</taxon>
        <taxon>Euteleostomi</taxon>
        <taxon>Actinopterygii</taxon>
        <taxon>Neopterygii</taxon>
        <taxon>Teleostei</taxon>
        <taxon>Clupei</taxon>
        <taxon>Clupeiformes</taxon>
        <taxon>Clupeoidei</taxon>
        <taxon>Clupeidae</taxon>
        <taxon>Clupea</taxon>
    </lineage>
</organism>
<evidence type="ECO:0000256" key="5">
    <source>
        <dbReference type="ARBA" id="ARBA00022826"/>
    </source>
</evidence>
<feature type="transmembrane region" description="Helical" evidence="13">
    <location>
        <begin position="231"/>
        <end position="252"/>
    </location>
</feature>
<dbReference type="InterPro" id="IPR003968">
    <property type="entry name" value="K_chnl_volt-dep_Kv"/>
</dbReference>
<dbReference type="SMART" id="SM00225">
    <property type="entry name" value="BTB"/>
    <property type="match status" value="1"/>
</dbReference>
<dbReference type="PANTHER" id="PTHR11537">
    <property type="entry name" value="VOLTAGE-GATED POTASSIUM CHANNEL"/>
    <property type="match status" value="1"/>
</dbReference>
<dbReference type="PANTHER" id="PTHR11537:SF246">
    <property type="entry name" value="POTASSIUM VOLTAGE-GATED CHANNEL SUBFAMILY C MEMBER 2-LIKE-RELATED"/>
    <property type="match status" value="1"/>
</dbReference>
<evidence type="ECO:0000313" key="15">
    <source>
        <dbReference type="Proteomes" id="UP000515152"/>
    </source>
</evidence>
<dbReference type="OrthoDB" id="10025005at2759"/>
<dbReference type="FunFam" id="3.30.710.10:FF:000002">
    <property type="entry name" value="Potassium voltage-gated channel subfamily C member 2"/>
    <property type="match status" value="1"/>
</dbReference>
<dbReference type="PRINTS" id="PR00169">
    <property type="entry name" value="KCHANNEL"/>
</dbReference>
<dbReference type="SUPFAM" id="SSF81324">
    <property type="entry name" value="Voltage-gated potassium channels"/>
    <property type="match status" value="1"/>
</dbReference>
<dbReference type="InterPro" id="IPR003974">
    <property type="entry name" value="K_chnl_volt-dep_Kv3"/>
</dbReference>
<dbReference type="InterPro" id="IPR000210">
    <property type="entry name" value="BTB/POZ_dom"/>
</dbReference>
<dbReference type="Gene3D" id="1.20.120.350">
    <property type="entry name" value="Voltage-gated potassium channels. Chain C"/>
    <property type="match status" value="1"/>
</dbReference>
<dbReference type="FunFam" id="1.20.120.350:FF:000014">
    <property type="entry name" value="Potassium channel, voltage-gated Shaw-related subfamily C, member 4"/>
    <property type="match status" value="1"/>
</dbReference>
<evidence type="ECO:0000256" key="13">
    <source>
        <dbReference type="SAM" id="Phobius"/>
    </source>
</evidence>
<dbReference type="Gene3D" id="1.10.287.70">
    <property type="match status" value="1"/>
</dbReference>
<keyword evidence="11" id="KW-0407">Ion channel</keyword>
<evidence type="ECO:0000256" key="1">
    <source>
        <dbReference type="ARBA" id="ARBA00004141"/>
    </source>
</evidence>
<evidence type="ECO:0000256" key="7">
    <source>
        <dbReference type="ARBA" id="ARBA00022958"/>
    </source>
</evidence>
<gene>
    <name evidence="16" type="primary">LOC105913392</name>
</gene>
<evidence type="ECO:0000256" key="2">
    <source>
        <dbReference type="ARBA" id="ARBA00022448"/>
    </source>
</evidence>
<dbReference type="Gene3D" id="3.30.710.10">
    <property type="entry name" value="Potassium Channel Kv1.1, Chain A"/>
    <property type="match status" value="1"/>
</dbReference>
<keyword evidence="7" id="KW-0630">Potassium</keyword>
<comment type="subcellular location">
    <subcellularLocation>
        <location evidence="1">Membrane</location>
        <topology evidence="1">Multi-pass membrane protein</topology>
    </subcellularLocation>
</comment>
<keyword evidence="8 13" id="KW-1133">Transmembrane helix</keyword>
<feature type="domain" description="BTB" evidence="14">
    <location>
        <begin position="22"/>
        <end position="124"/>
    </location>
</feature>
<evidence type="ECO:0000256" key="11">
    <source>
        <dbReference type="ARBA" id="ARBA00023303"/>
    </source>
</evidence>
<keyword evidence="10 13" id="KW-0472">Membrane</keyword>
<evidence type="ECO:0000256" key="12">
    <source>
        <dbReference type="SAM" id="MobiDB-lite"/>
    </source>
</evidence>
<dbReference type="GeneID" id="105913392"/>
<dbReference type="GO" id="GO:0051260">
    <property type="term" value="P:protein homooligomerization"/>
    <property type="evidence" value="ECO:0007669"/>
    <property type="project" value="InterPro"/>
</dbReference>
<evidence type="ECO:0000256" key="8">
    <source>
        <dbReference type="ARBA" id="ARBA00022989"/>
    </source>
</evidence>
<dbReference type="GO" id="GO:0008076">
    <property type="term" value="C:voltage-gated potassium channel complex"/>
    <property type="evidence" value="ECO:0007669"/>
    <property type="project" value="InterPro"/>
</dbReference>
<dbReference type="AlphaFoldDB" id="A0A6P3WGF3"/>
<dbReference type="GO" id="GO:0001508">
    <property type="term" value="P:action potential"/>
    <property type="evidence" value="ECO:0007669"/>
    <property type="project" value="TreeGrafter"/>
</dbReference>
<feature type="transmembrane region" description="Helical" evidence="13">
    <location>
        <begin position="259"/>
        <end position="277"/>
    </location>
</feature>
<dbReference type="GO" id="GO:0043679">
    <property type="term" value="C:axon terminus"/>
    <property type="evidence" value="ECO:0007669"/>
    <property type="project" value="TreeGrafter"/>
</dbReference>
<evidence type="ECO:0000256" key="9">
    <source>
        <dbReference type="ARBA" id="ARBA00023065"/>
    </source>
</evidence>
<sequence>MSSASSSQAQCMKTIPVGCEADRVIINVGGVRHETYKSTLVTISGTRLANLASDTSSDPLKHIVSEFFFDRNSGAFAHILNYYRTGKLHCPADVCGPLFEEELAFWGISENEVEPCCWTNFRQHRDAEKVLAQFEPDEKPPDCNTLEERQRRMQAGTEVWRSKMWALFDDPHSSLAAKIVAVISLLFILVSISGFCLETLYYEYVNTFVNITVGNITREEVFYERVHITELGTVELICVIWFTFEFLVRIICCPDKRKFIMNVMNIIDFIAILPFYLGMCLSGLTSKTVLSFLGGLRVVRGIRILRILKMMRHVTGIRALGHTLRASAYEFCFLAVTLFVVIFVFSTLVYYTEIEHQTSFKNIIIGFWWALITMTTVGYGDMYPEEPRAMMIASLCALTGVFGTAVLVSILVNNFVRYYALVEAKQRRPAKRRSCDGRAEAASAPVWRDVESPQSDISRPEEETKSSSTGVLQIDHKAAIH</sequence>
<accession>A0A6P3WGF3</accession>
<dbReference type="GO" id="GO:0032809">
    <property type="term" value="C:neuronal cell body membrane"/>
    <property type="evidence" value="ECO:0007669"/>
    <property type="project" value="TreeGrafter"/>
</dbReference>
<dbReference type="Proteomes" id="UP000515152">
    <property type="component" value="Chromosome 3"/>
</dbReference>
<name>A0A6P3WGF3_CLUHA</name>
<dbReference type="InterPro" id="IPR005821">
    <property type="entry name" value="Ion_trans_dom"/>
</dbReference>
<keyword evidence="15" id="KW-1185">Reference proteome</keyword>
<dbReference type="InterPro" id="IPR003131">
    <property type="entry name" value="T1-type_BTB"/>
</dbReference>